<organism evidence="4 5">
    <name type="scientific">Achromobacter phage 83-24</name>
    <dbReference type="NCBI Taxonomy" id="1589747"/>
    <lineage>
        <taxon>Viruses</taxon>
        <taxon>Duplodnaviria</taxon>
        <taxon>Heunggongvirae</taxon>
        <taxon>Uroviricota</taxon>
        <taxon>Caudoviricetes</taxon>
        <taxon>Steinhofvirus</taxon>
        <taxon>Steinhofvirus sv8324</taxon>
    </lineage>
</organism>
<evidence type="ECO:0000256" key="2">
    <source>
        <dbReference type="ARBA" id="ARBA00022732"/>
    </source>
</evidence>
<protein>
    <recommendedName>
        <fullName evidence="3">Peptidase S74 domain-containing protein</fullName>
    </recommendedName>
</protein>
<dbReference type="GO" id="GO:0098015">
    <property type="term" value="C:virus tail"/>
    <property type="evidence" value="ECO:0007669"/>
    <property type="project" value="UniProtKB-KW"/>
</dbReference>
<dbReference type="SUPFAM" id="SSF88874">
    <property type="entry name" value="Receptor-binding domain of short tail fibre protein gp12"/>
    <property type="match status" value="1"/>
</dbReference>
<reference evidence="4 5" key="1">
    <citation type="submission" date="2014-11" db="EMBL/GenBank/DDBJ databases">
        <title>Characterization and genome comparisons of three Achromobacter phages of the Siphoviridae family.</title>
        <authorList>
            <person name="Dreiseikelmann B."/>
            <person name="Bunk B."/>
            <person name="Rohde M."/>
            <person name="Wittmann J."/>
        </authorList>
    </citation>
    <scope>NUCLEOTIDE SEQUENCE [LARGE SCALE GENOMIC DNA]</scope>
</reference>
<comment type="subcellular location">
    <subcellularLocation>
        <location evidence="1">Virion</location>
    </subcellularLocation>
</comment>
<dbReference type="EMBL" id="KP202970">
    <property type="protein sequence ID" value="AJD82855.1"/>
    <property type="molecule type" value="Genomic_DNA"/>
</dbReference>
<sequence>MPAKTMVLRAAKGSPLTNAEMDANLQSVLDYMNAQLLPTTAHHLDNYDTPGNWYQGTGGSATIEQGYPIAGGTGFLRVNMFGSAAWQEYVVRTSPFRSYYRMKTGASTWGGWMQNVVITDGGQIPAVWIPPIYSATLPAGTDANSLIVPGSYTVNSDANATAALNWPFALAGTLEVSAFATGNAQVTQTYTTRNNPTGNRAPMRFFRVRFGTGGGTWGDWKQVVTDNGPAVGTVGWWPMRASVPAGQLPLDGQTVSRATYPELTAMVLAGTLPVVSEANWLADPANRGSFTVGNGTSTIRLPDYNGASSGSYGAVFRRGDGAGAGGPGAVQRDAMQNITGSVAPFFRAGGLAPSGAFILSSYDNTPPQPGTFGAVPGDSATITLNASLVARTATENRPVNVAGVWTVHAFGTVVNPGSADAAQLASDYATLNGSFQSTKSKVDALWTGTFMNLTNANGVTISGEFPGIFSAGSTRFKGAAGSAGGATYVQAVPAAAGGTAAFLCRQNESPNASFVMLGNDTTANVARLLFSRHGSGAAITDLVIQSQDQVVGTINRYGGWILGAAPSARAANTAATITYAGGGTQWGLLMAPQSLEGAAAIAFQSTAGILCGSITSNGSATAFNTSSDYRLKTVTGDADKQAGHTRIMSVRIHEYLWKADGKPDRGVLAHELAETHPNAVTGEKDAMMEMPGYEAAILPQSVDYSKLVPDLILTVQAMQAKMDAMQEELYSLKQGAA</sequence>
<keyword evidence="5" id="KW-1185">Reference proteome</keyword>
<dbReference type="KEGG" id="vg:26628928"/>
<accession>A0A0B5A596</accession>
<dbReference type="PROSITE" id="PS51688">
    <property type="entry name" value="ICA"/>
    <property type="match status" value="1"/>
</dbReference>
<dbReference type="Gene3D" id="3.90.1340.10">
    <property type="entry name" value="Phage tail collar domain"/>
    <property type="match status" value="1"/>
</dbReference>
<evidence type="ECO:0000259" key="3">
    <source>
        <dbReference type="PROSITE" id="PS51688"/>
    </source>
</evidence>
<feature type="domain" description="Peptidase S74" evidence="3">
    <location>
        <begin position="627"/>
        <end position="729"/>
    </location>
</feature>
<proteinExistence type="predicted"/>
<keyword evidence="2" id="KW-1227">Viral tail protein</keyword>
<evidence type="ECO:0000256" key="1">
    <source>
        <dbReference type="ARBA" id="ARBA00004328"/>
    </source>
</evidence>
<dbReference type="InterPro" id="IPR030392">
    <property type="entry name" value="S74_ICA"/>
</dbReference>
<evidence type="ECO:0000313" key="5">
    <source>
        <dbReference type="Proteomes" id="UP000031726"/>
    </source>
</evidence>
<dbReference type="OrthoDB" id="23818at10239"/>
<evidence type="ECO:0000313" key="4">
    <source>
        <dbReference type="EMBL" id="AJD82855.1"/>
    </source>
</evidence>
<dbReference type="InterPro" id="IPR037053">
    <property type="entry name" value="Phage_tail_collar_dom_sf"/>
</dbReference>
<gene>
    <name evidence="4" type="ORF">JWAP_00022</name>
</gene>
<dbReference type="CDD" id="cd19958">
    <property type="entry name" value="pyocin_knob"/>
    <property type="match status" value="2"/>
</dbReference>
<dbReference type="GeneID" id="26628928"/>
<name>A0A0B5A596_9CAUD</name>
<keyword evidence="2" id="KW-0946">Virion</keyword>
<dbReference type="Proteomes" id="UP000031726">
    <property type="component" value="Segment"/>
</dbReference>
<dbReference type="RefSeq" id="YP_009201756.1">
    <property type="nucleotide sequence ID" value="NC_028834.1"/>
</dbReference>